<dbReference type="PANTHER" id="PTHR33692:SF1">
    <property type="entry name" value="RIBOSOME MATURATION FACTOR RIMM"/>
    <property type="match status" value="1"/>
</dbReference>
<name>A0ABT3CWE5_9BACT</name>
<dbReference type="InterPro" id="IPR036976">
    <property type="entry name" value="RimM_N_sf"/>
</dbReference>
<dbReference type="InterPro" id="IPR011961">
    <property type="entry name" value="RimM"/>
</dbReference>
<evidence type="ECO:0000256" key="5">
    <source>
        <dbReference type="HAMAP-Rule" id="MF_00014"/>
    </source>
</evidence>
<dbReference type="PANTHER" id="PTHR33692">
    <property type="entry name" value="RIBOSOME MATURATION FACTOR RIMM"/>
    <property type="match status" value="1"/>
</dbReference>
<evidence type="ECO:0000259" key="7">
    <source>
        <dbReference type="Pfam" id="PF24986"/>
    </source>
</evidence>
<evidence type="ECO:0000256" key="1">
    <source>
        <dbReference type="ARBA" id="ARBA00022490"/>
    </source>
</evidence>
<dbReference type="Pfam" id="PF01782">
    <property type="entry name" value="RimM"/>
    <property type="match status" value="1"/>
</dbReference>
<evidence type="ECO:0000259" key="6">
    <source>
        <dbReference type="Pfam" id="PF01782"/>
    </source>
</evidence>
<comment type="domain">
    <text evidence="5">The PRC barrel domain binds ribosomal protein uS19.</text>
</comment>
<evidence type="ECO:0000256" key="3">
    <source>
        <dbReference type="ARBA" id="ARBA00022552"/>
    </source>
</evidence>
<evidence type="ECO:0000256" key="2">
    <source>
        <dbReference type="ARBA" id="ARBA00022517"/>
    </source>
</evidence>
<dbReference type="NCBIfam" id="TIGR02273">
    <property type="entry name" value="16S_RimM"/>
    <property type="match status" value="1"/>
</dbReference>
<comment type="subunit">
    <text evidence="5">Binds ribosomal protein uS19.</text>
</comment>
<keyword evidence="3 5" id="KW-0698">rRNA processing</keyword>
<dbReference type="Gene3D" id="2.30.30.240">
    <property type="entry name" value="PRC-barrel domain"/>
    <property type="match status" value="1"/>
</dbReference>
<dbReference type="Gene3D" id="2.40.30.60">
    <property type="entry name" value="RimM"/>
    <property type="match status" value="1"/>
</dbReference>
<evidence type="ECO:0000313" key="9">
    <source>
        <dbReference type="Proteomes" id="UP001300692"/>
    </source>
</evidence>
<accession>A0ABT3CWE5</accession>
<dbReference type="InterPro" id="IPR009000">
    <property type="entry name" value="Transl_B-barrel_sf"/>
</dbReference>
<dbReference type="HAMAP" id="MF_00014">
    <property type="entry name" value="Ribosome_mat_RimM"/>
    <property type="match status" value="1"/>
</dbReference>
<comment type="subcellular location">
    <subcellularLocation>
        <location evidence="5">Cytoplasm</location>
    </subcellularLocation>
</comment>
<proteinExistence type="inferred from homology"/>
<dbReference type="Pfam" id="PF24986">
    <property type="entry name" value="PRC_RimM"/>
    <property type="match status" value="1"/>
</dbReference>
<dbReference type="Proteomes" id="UP001300692">
    <property type="component" value="Unassembled WGS sequence"/>
</dbReference>
<protein>
    <recommendedName>
        <fullName evidence="5">Ribosome maturation factor RimM</fullName>
    </recommendedName>
</protein>
<keyword evidence="4 5" id="KW-0143">Chaperone</keyword>
<dbReference type="InterPro" id="IPR002676">
    <property type="entry name" value="RimM_N"/>
</dbReference>
<evidence type="ECO:0000313" key="8">
    <source>
        <dbReference type="EMBL" id="MCV9387922.1"/>
    </source>
</evidence>
<dbReference type="RefSeq" id="WP_264138741.1">
    <property type="nucleotide sequence ID" value="NZ_JAOYOD010000001.1"/>
</dbReference>
<keyword evidence="1 5" id="KW-0963">Cytoplasm</keyword>
<dbReference type="EMBL" id="JAOYOD010000001">
    <property type="protein sequence ID" value="MCV9387922.1"/>
    <property type="molecule type" value="Genomic_DNA"/>
</dbReference>
<feature type="domain" description="Ribosome maturation factor RimM PRC barrel" evidence="7">
    <location>
        <begin position="101"/>
        <end position="167"/>
    </location>
</feature>
<sequence length="177" mass="20326">MKVEDCYQLGYVIKTHGLKGEIQVFLDVDNPLDYQDLESVFVKQGNALVPFFLEYIQVNPKKSITKFEEVDTIEDAERLVGQELYLPLNALPELPEGEYYYHQLVGLMMVEDGKELGVVDQVYEIAPQNLLSIIHQGKEVMIPINDEIIRSVDFEKQCIEAKLPEGLLDVYLEEDED</sequence>
<comment type="function">
    <text evidence="5">An accessory protein needed during the final step in the assembly of 30S ribosomal subunit, possibly for assembly of the head region. Essential for efficient processing of 16S rRNA. May be needed both before and after RbfA during the maturation of 16S rRNA. It has affinity for free ribosomal 30S subunits but not for 70S ribosomes.</text>
</comment>
<comment type="caution">
    <text evidence="8">The sequence shown here is derived from an EMBL/GenBank/DDBJ whole genome shotgun (WGS) entry which is preliminary data.</text>
</comment>
<organism evidence="8 9">
    <name type="scientific">Reichenbachiella ulvae</name>
    <dbReference type="NCBI Taxonomy" id="2980104"/>
    <lineage>
        <taxon>Bacteria</taxon>
        <taxon>Pseudomonadati</taxon>
        <taxon>Bacteroidota</taxon>
        <taxon>Cytophagia</taxon>
        <taxon>Cytophagales</taxon>
        <taxon>Reichenbachiellaceae</taxon>
        <taxon>Reichenbachiella</taxon>
    </lineage>
</organism>
<keyword evidence="9" id="KW-1185">Reference proteome</keyword>
<reference evidence="8 9" key="1">
    <citation type="submission" date="2022-10" db="EMBL/GenBank/DDBJ databases">
        <title>Comparative genomics and taxonomic characterization of three novel marine species of genus Reichenbachiella exhibiting antioxidant and polysaccharide degradation activities.</title>
        <authorList>
            <person name="Muhammad N."/>
            <person name="Lee Y.-J."/>
            <person name="Ko J."/>
            <person name="Kim S.-G."/>
        </authorList>
    </citation>
    <scope>NUCLEOTIDE SEQUENCE [LARGE SCALE GENOMIC DNA]</scope>
    <source>
        <strain evidence="8 9">ABR2-5</strain>
    </source>
</reference>
<dbReference type="SUPFAM" id="SSF50346">
    <property type="entry name" value="PRC-barrel domain"/>
    <property type="match status" value="1"/>
</dbReference>
<evidence type="ECO:0000256" key="4">
    <source>
        <dbReference type="ARBA" id="ARBA00023186"/>
    </source>
</evidence>
<dbReference type="InterPro" id="IPR056792">
    <property type="entry name" value="PRC_RimM"/>
</dbReference>
<dbReference type="SUPFAM" id="SSF50447">
    <property type="entry name" value="Translation proteins"/>
    <property type="match status" value="1"/>
</dbReference>
<keyword evidence="2 5" id="KW-0690">Ribosome biogenesis</keyword>
<feature type="domain" description="RimM N-terminal" evidence="6">
    <location>
        <begin position="9"/>
        <end position="87"/>
    </location>
</feature>
<comment type="similarity">
    <text evidence="5">Belongs to the RimM family.</text>
</comment>
<gene>
    <name evidence="5 8" type="primary">rimM</name>
    <name evidence="8" type="ORF">N7U62_14665</name>
</gene>
<dbReference type="InterPro" id="IPR011033">
    <property type="entry name" value="PRC_barrel-like_sf"/>
</dbReference>